<dbReference type="AlphaFoldDB" id="A0A8J7WJ63"/>
<dbReference type="Pfam" id="PF00877">
    <property type="entry name" value="NLPC_P60"/>
    <property type="match status" value="1"/>
</dbReference>
<dbReference type="GO" id="GO:0008234">
    <property type="term" value="F:cysteine-type peptidase activity"/>
    <property type="evidence" value="ECO:0007669"/>
    <property type="project" value="UniProtKB-KW"/>
</dbReference>
<dbReference type="Gene3D" id="3.90.1720.10">
    <property type="entry name" value="endopeptidase domain like (from Nostoc punctiforme)"/>
    <property type="match status" value="1"/>
</dbReference>
<dbReference type="GO" id="GO:0006508">
    <property type="term" value="P:proteolysis"/>
    <property type="evidence" value="ECO:0007669"/>
    <property type="project" value="UniProtKB-KW"/>
</dbReference>
<dbReference type="InterPro" id="IPR008258">
    <property type="entry name" value="Transglycosylase_SLT_dom_1"/>
</dbReference>
<keyword evidence="5" id="KW-0812">Transmembrane</keyword>
<comment type="caution">
    <text evidence="7">The sequence shown here is derived from an EMBL/GenBank/DDBJ whole genome shotgun (WGS) entry which is preliminary data.</text>
</comment>
<keyword evidence="5" id="KW-1133">Transmembrane helix</keyword>
<accession>A0A8J7WJ63</accession>
<proteinExistence type="inferred from homology"/>
<name>A0A8J7WJ63_9ACTN</name>
<dbReference type="SUPFAM" id="SSF54001">
    <property type="entry name" value="Cysteine proteinases"/>
    <property type="match status" value="1"/>
</dbReference>
<evidence type="ECO:0000256" key="5">
    <source>
        <dbReference type="SAM" id="Phobius"/>
    </source>
</evidence>
<evidence type="ECO:0000313" key="8">
    <source>
        <dbReference type="Proteomes" id="UP000677913"/>
    </source>
</evidence>
<dbReference type="InterPro" id="IPR023346">
    <property type="entry name" value="Lysozyme-like_dom_sf"/>
</dbReference>
<evidence type="ECO:0000313" key="7">
    <source>
        <dbReference type="EMBL" id="MBS2962283.1"/>
    </source>
</evidence>
<dbReference type="PANTHER" id="PTHR47359:SF3">
    <property type="entry name" value="NLP_P60 DOMAIN-CONTAINING PROTEIN-RELATED"/>
    <property type="match status" value="1"/>
</dbReference>
<dbReference type="PROSITE" id="PS51935">
    <property type="entry name" value="NLPC_P60"/>
    <property type="match status" value="1"/>
</dbReference>
<dbReference type="Pfam" id="PF01464">
    <property type="entry name" value="SLT"/>
    <property type="match status" value="1"/>
</dbReference>
<feature type="domain" description="NlpC/P60" evidence="6">
    <location>
        <begin position="196"/>
        <end position="327"/>
    </location>
</feature>
<keyword evidence="8" id="KW-1185">Reference proteome</keyword>
<reference evidence="7" key="1">
    <citation type="submission" date="2021-04" db="EMBL/GenBank/DDBJ databases">
        <title>Genome based classification of Actinospica acidithermotolerans sp. nov., an actinobacterium isolated from an Indonesian hot spring.</title>
        <authorList>
            <person name="Kusuma A.B."/>
            <person name="Putra K.E."/>
            <person name="Nafisah S."/>
            <person name="Loh J."/>
            <person name="Nouioui I."/>
            <person name="Goodfellow M."/>
        </authorList>
    </citation>
    <scope>NUCLEOTIDE SEQUENCE</scope>
    <source>
        <strain evidence="7">DSM 45618</strain>
    </source>
</reference>
<comment type="similarity">
    <text evidence="1">Belongs to the peptidase C40 family.</text>
</comment>
<dbReference type="SUPFAM" id="SSF53955">
    <property type="entry name" value="Lysozyme-like"/>
    <property type="match status" value="1"/>
</dbReference>
<protein>
    <submittedName>
        <fullName evidence="7">C40 family peptidase</fullName>
    </submittedName>
</protein>
<evidence type="ECO:0000256" key="3">
    <source>
        <dbReference type="ARBA" id="ARBA00022801"/>
    </source>
</evidence>
<evidence type="ECO:0000256" key="4">
    <source>
        <dbReference type="ARBA" id="ARBA00022807"/>
    </source>
</evidence>
<dbReference type="InterPro" id="IPR051794">
    <property type="entry name" value="PG_Endopeptidase_C40"/>
</dbReference>
<keyword evidence="5" id="KW-0472">Membrane</keyword>
<keyword evidence="3" id="KW-0378">Hydrolase</keyword>
<dbReference type="Gene3D" id="1.10.530.10">
    <property type="match status" value="1"/>
</dbReference>
<feature type="transmembrane region" description="Helical" evidence="5">
    <location>
        <begin position="6"/>
        <end position="31"/>
    </location>
</feature>
<evidence type="ECO:0000259" key="6">
    <source>
        <dbReference type="PROSITE" id="PS51935"/>
    </source>
</evidence>
<keyword evidence="2" id="KW-0645">Protease</keyword>
<dbReference type="InterPro" id="IPR000064">
    <property type="entry name" value="NLP_P60_dom"/>
</dbReference>
<keyword evidence="4" id="KW-0788">Thiol protease</keyword>
<evidence type="ECO:0000256" key="2">
    <source>
        <dbReference type="ARBA" id="ARBA00022670"/>
    </source>
</evidence>
<dbReference type="EMBL" id="JAGSXH010000009">
    <property type="protein sequence ID" value="MBS2962283.1"/>
    <property type="molecule type" value="Genomic_DNA"/>
</dbReference>
<dbReference type="RefSeq" id="WP_211464779.1">
    <property type="nucleotide sequence ID" value="NZ_JAGSXH010000009.1"/>
</dbReference>
<dbReference type="PANTHER" id="PTHR47359">
    <property type="entry name" value="PEPTIDOGLYCAN DL-ENDOPEPTIDASE CWLO"/>
    <property type="match status" value="1"/>
</dbReference>
<sequence>MPGRRWIWILTGTLLVPFVIVGAVAVVAVGITGSQLQAARASLATGTVPTEYASLIEAAGTTCSQLSAPLLAAQLYQESAFDPRAVSPAGAEGIAQFMPGTWPNWSSPRDGDGKRDIFNPADAIPAAARYDCALAQQVAKMPGDQIDNMLAAYNAGPGAVIAAAGVPAIAETQNYVKNIKVLEKAFSAPSGTVAASDVAVRAIAFAYDRLGTPYLWGGTGTVAEHGEFDCSGLTQAAYASVGVKIPRVAADQWYAGPHVPRSQLQPGDLVFFASNLSDPTTIHHVGIYVGGGAMIDAPHTGATIRFDSIDGFGGYIGAARPYAQVPQWPVGQDTTSPAGSTS</sequence>
<gene>
    <name evidence="7" type="ORF">KGA66_04445</name>
</gene>
<organism evidence="7 8">
    <name type="scientific">Actinocrinis puniceicyclus</name>
    <dbReference type="NCBI Taxonomy" id="977794"/>
    <lineage>
        <taxon>Bacteria</taxon>
        <taxon>Bacillati</taxon>
        <taxon>Actinomycetota</taxon>
        <taxon>Actinomycetes</taxon>
        <taxon>Catenulisporales</taxon>
        <taxon>Actinospicaceae</taxon>
        <taxon>Actinocrinis</taxon>
    </lineage>
</organism>
<dbReference type="Proteomes" id="UP000677913">
    <property type="component" value="Unassembled WGS sequence"/>
</dbReference>
<dbReference type="CDD" id="cd13399">
    <property type="entry name" value="Slt35-like"/>
    <property type="match status" value="1"/>
</dbReference>
<evidence type="ECO:0000256" key="1">
    <source>
        <dbReference type="ARBA" id="ARBA00007074"/>
    </source>
</evidence>
<dbReference type="InterPro" id="IPR038765">
    <property type="entry name" value="Papain-like_cys_pep_sf"/>
</dbReference>